<dbReference type="Proteomes" id="UP000828048">
    <property type="component" value="Chromosome 3"/>
</dbReference>
<name>A0ACB7YW80_9ERIC</name>
<comment type="caution">
    <text evidence="1">The sequence shown here is derived from an EMBL/GenBank/DDBJ whole genome shotgun (WGS) entry which is preliminary data.</text>
</comment>
<proteinExistence type="predicted"/>
<accession>A0ACB7YW80</accession>
<organism evidence="1 2">
    <name type="scientific">Vaccinium darrowii</name>
    <dbReference type="NCBI Taxonomy" id="229202"/>
    <lineage>
        <taxon>Eukaryota</taxon>
        <taxon>Viridiplantae</taxon>
        <taxon>Streptophyta</taxon>
        <taxon>Embryophyta</taxon>
        <taxon>Tracheophyta</taxon>
        <taxon>Spermatophyta</taxon>
        <taxon>Magnoliopsida</taxon>
        <taxon>eudicotyledons</taxon>
        <taxon>Gunneridae</taxon>
        <taxon>Pentapetalae</taxon>
        <taxon>asterids</taxon>
        <taxon>Ericales</taxon>
        <taxon>Ericaceae</taxon>
        <taxon>Vaccinioideae</taxon>
        <taxon>Vaccinieae</taxon>
        <taxon>Vaccinium</taxon>
    </lineage>
</organism>
<reference evidence="1 2" key="1">
    <citation type="journal article" date="2021" name="Hortic Res">
        <title>High-quality reference genome and annotation aids understanding of berry development for evergreen blueberry (Vaccinium darrowii).</title>
        <authorList>
            <person name="Yu J."/>
            <person name="Hulse-Kemp A.M."/>
            <person name="Babiker E."/>
            <person name="Staton M."/>
        </authorList>
    </citation>
    <scope>NUCLEOTIDE SEQUENCE [LARGE SCALE GENOMIC DNA]</scope>
    <source>
        <strain evidence="2">cv. NJ 8807/NJ 8810</strain>
        <tissue evidence="1">Young leaf</tissue>
    </source>
</reference>
<dbReference type="EMBL" id="CM037153">
    <property type="protein sequence ID" value="KAH7857835.1"/>
    <property type="molecule type" value="Genomic_DNA"/>
</dbReference>
<protein>
    <submittedName>
        <fullName evidence="1">Uncharacterized protein</fullName>
    </submittedName>
</protein>
<keyword evidence="2" id="KW-1185">Reference proteome</keyword>
<evidence type="ECO:0000313" key="1">
    <source>
        <dbReference type="EMBL" id="KAH7857835.1"/>
    </source>
</evidence>
<gene>
    <name evidence="1" type="ORF">Vadar_017029</name>
</gene>
<sequence length="235" mass="25911">MHSTADAAAEAQAQAINPLKRSFEVMNSKPNSTDTDNFRPREYQTKLFQIAMRRNTIAVLDTGAGKTLISVMIIKDIAPSLNLSPPQKKKLIIFLAPTVHLVHQGLNGDKLWTSVPNNAFKSVAGGFPLIVRRANRVVPRKKMAGGIKVNVNVDFKCSAPALNAMPPAPANKRTIGEILDSIRGLVEAICCVGFFVAYVYDRRVIAKMRLEESLNKDEQLKQQGRAEKSKKESTK</sequence>
<evidence type="ECO:0000313" key="2">
    <source>
        <dbReference type="Proteomes" id="UP000828048"/>
    </source>
</evidence>